<sequence length="397" mass="43230">MTSQQIVRLVLLVVSWTALILRTQAAFSARQRPVWLVLLALAVEIALLQDVVAATVLRVSGVPNLDVYLGGFCHVAMMSILWTIASADSSSTPSRLGRRFRFWFTALTVTVMLVVELWSIVGAEMTRHRALPMSASRNIITVGWAAYLVFMAVASTDSTRRLWRHGRAASFGALRLALALLCLGTCASVVYVAGRAVTIVDGSEPGSPSALLVMYASMTYFLCFVLGCAIVVVAPVVAGVRAWWQRCRLFHLWRSLTEAVPGVVLEETPSLGRDLLRIRRNAMRLQRRVIEIRDAAITLREWVTSEQLAAVTAEVSEQGLSGMAATGAVTARCLALGRAAKQAGAARSMEVPAVATSGGDDLDSELRWLTAVRTAYRELPQPSADEHSRAVNRERVP</sequence>
<dbReference type="Pfam" id="PF20182">
    <property type="entry name" value="DUF6545"/>
    <property type="match status" value="1"/>
</dbReference>
<feature type="transmembrane region" description="Helical" evidence="1">
    <location>
        <begin position="135"/>
        <end position="155"/>
    </location>
</feature>
<feature type="transmembrane region" description="Helical" evidence="1">
    <location>
        <begin position="34"/>
        <end position="56"/>
    </location>
</feature>
<feature type="transmembrane region" description="Helical" evidence="1">
    <location>
        <begin position="68"/>
        <end position="88"/>
    </location>
</feature>
<dbReference type="InterPro" id="IPR050039">
    <property type="entry name" value="MAB_1171c-like"/>
</dbReference>
<feature type="domain" description="DUF6545" evidence="2">
    <location>
        <begin position="243"/>
        <end position="377"/>
    </location>
</feature>
<feature type="transmembrane region" description="Helical" evidence="1">
    <location>
        <begin position="100"/>
        <end position="123"/>
    </location>
</feature>
<reference evidence="3 4" key="1">
    <citation type="submission" date="2016-09" db="EMBL/GenBank/DDBJ databases">
        <title>Couchioplanes caeruleus draft genome sequence.</title>
        <authorList>
            <person name="Sheehan J."/>
            <person name="Caffrey P."/>
        </authorList>
    </citation>
    <scope>NUCLEOTIDE SEQUENCE [LARGE SCALE GENOMIC DNA]</scope>
    <source>
        <strain evidence="3 4">DSM 43634</strain>
    </source>
</reference>
<comment type="caution">
    <text evidence="3">The sequence shown here is derived from an EMBL/GenBank/DDBJ whole genome shotgun (WGS) entry which is preliminary data.</text>
</comment>
<dbReference type="Proteomes" id="UP000182486">
    <property type="component" value="Unassembled WGS sequence"/>
</dbReference>
<evidence type="ECO:0000256" key="1">
    <source>
        <dbReference type="SAM" id="Phobius"/>
    </source>
</evidence>
<evidence type="ECO:0000259" key="2">
    <source>
        <dbReference type="Pfam" id="PF20182"/>
    </source>
</evidence>
<dbReference type="InterPro" id="IPR046675">
    <property type="entry name" value="DUF6545"/>
</dbReference>
<keyword evidence="4" id="KW-1185">Reference proteome</keyword>
<evidence type="ECO:0000313" key="4">
    <source>
        <dbReference type="Proteomes" id="UP000182486"/>
    </source>
</evidence>
<proteinExistence type="predicted"/>
<organism evidence="3 4">
    <name type="scientific">Couchioplanes caeruleus subsp. caeruleus</name>
    <dbReference type="NCBI Taxonomy" id="56427"/>
    <lineage>
        <taxon>Bacteria</taxon>
        <taxon>Bacillati</taxon>
        <taxon>Actinomycetota</taxon>
        <taxon>Actinomycetes</taxon>
        <taxon>Micromonosporales</taxon>
        <taxon>Micromonosporaceae</taxon>
        <taxon>Couchioplanes</taxon>
    </lineage>
</organism>
<feature type="transmembrane region" description="Helical" evidence="1">
    <location>
        <begin position="6"/>
        <end position="22"/>
    </location>
</feature>
<dbReference type="RefSeq" id="WP_071803085.1">
    <property type="nucleotide sequence ID" value="NZ_MEIA01000011.1"/>
</dbReference>
<feature type="transmembrane region" description="Helical" evidence="1">
    <location>
        <begin position="176"/>
        <end position="198"/>
    </location>
</feature>
<evidence type="ECO:0000313" key="3">
    <source>
        <dbReference type="EMBL" id="OJF15807.1"/>
    </source>
</evidence>
<dbReference type="AlphaFoldDB" id="A0A1K0FSH7"/>
<keyword evidence="1" id="KW-0472">Membrane</keyword>
<dbReference type="NCBIfam" id="NF042915">
    <property type="entry name" value="MAB_1171c_fam"/>
    <property type="match status" value="1"/>
</dbReference>
<gene>
    <name evidence="3" type="ORF">BG844_02550</name>
</gene>
<accession>A0A1K0FSH7</accession>
<keyword evidence="1" id="KW-1133">Transmembrane helix</keyword>
<keyword evidence="1" id="KW-0812">Transmembrane</keyword>
<feature type="transmembrane region" description="Helical" evidence="1">
    <location>
        <begin position="218"/>
        <end position="244"/>
    </location>
</feature>
<dbReference type="EMBL" id="MEIA01000011">
    <property type="protein sequence ID" value="OJF15807.1"/>
    <property type="molecule type" value="Genomic_DNA"/>
</dbReference>
<name>A0A1K0FSH7_9ACTN</name>
<protein>
    <recommendedName>
        <fullName evidence="2">DUF6545 domain-containing protein</fullName>
    </recommendedName>
</protein>